<dbReference type="EMBL" id="JARKIB010000431">
    <property type="protein sequence ID" value="KAJ7708547.1"/>
    <property type="molecule type" value="Genomic_DNA"/>
</dbReference>
<feature type="region of interest" description="Disordered" evidence="1">
    <location>
        <begin position="1"/>
        <end position="41"/>
    </location>
</feature>
<feature type="region of interest" description="Disordered" evidence="1">
    <location>
        <begin position="55"/>
        <end position="88"/>
    </location>
</feature>
<keyword evidence="3" id="KW-1185">Reference proteome</keyword>
<sequence length="125" mass="13389">MAASGGRHALHTVTTPGRQVSPNWRCTTNEASGGSYARNSVHPIRSGRLTYGSLTGCAGRGPAASPRPAPHPRETGYGAARQSPRDTRGDHYLCRWEREDVTQLDGIPTPVAGPGLAGQLHNFWF</sequence>
<dbReference type="AlphaFoldDB" id="A0AAD7GZR5"/>
<reference evidence="2" key="1">
    <citation type="submission" date="2023-03" db="EMBL/GenBank/DDBJ databases">
        <title>Massive genome expansion in bonnet fungi (Mycena s.s.) driven by repeated elements and novel gene families across ecological guilds.</title>
        <authorList>
            <consortium name="Lawrence Berkeley National Laboratory"/>
            <person name="Harder C.B."/>
            <person name="Miyauchi S."/>
            <person name="Viragh M."/>
            <person name="Kuo A."/>
            <person name="Thoen E."/>
            <person name="Andreopoulos B."/>
            <person name="Lu D."/>
            <person name="Skrede I."/>
            <person name="Drula E."/>
            <person name="Henrissat B."/>
            <person name="Morin E."/>
            <person name="Kohler A."/>
            <person name="Barry K."/>
            <person name="LaButti K."/>
            <person name="Morin E."/>
            <person name="Salamov A."/>
            <person name="Lipzen A."/>
            <person name="Mereny Z."/>
            <person name="Hegedus B."/>
            <person name="Baldrian P."/>
            <person name="Stursova M."/>
            <person name="Weitz H."/>
            <person name="Taylor A."/>
            <person name="Grigoriev I.V."/>
            <person name="Nagy L.G."/>
            <person name="Martin F."/>
            <person name="Kauserud H."/>
        </authorList>
    </citation>
    <scope>NUCLEOTIDE SEQUENCE</scope>
    <source>
        <strain evidence="2">CBHHK182m</strain>
    </source>
</reference>
<evidence type="ECO:0000256" key="1">
    <source>
        <dbReference type="SAM" id="MobiDB-lite"/>
    </source>
</evidence>
<name>A0AAD7GZR5_9AGAR</name>
<accession>A0AAD7GZR5</accession>
<feature type="compositionally biased region" description="Low complexity" evidence="1">
    <location>
        <begin position="56"/>
        <end position="66"/>
    </location>
</feature>
<organism evidence="2 3">
    <name type="scientific">Mycena metata</name>
    <dbReference type="NCBI Taxonomy" id="1033252"/>
    <lineage>
        <taxon>Eukaryota</taxon>
        <taxon>Fungi</taxon>
        <taxon>Dikarya</taxon>
        <taxon>Basidiomycota</taxon>
        <taxon>Agaricomycotina</taxon>
        <taxon>Agaricomycetes</taxon>
        <taxon>Agaricomycetidae</taxon>
        <taxon>Agaricales</taxon>
        <taxon>Marasmiineae</taxon>
        <taxon>Mycenaceae</taxon>
        <taxon>Mycena</taxon>
    </lineage>
</organism>
<evidence type="ECO:0000313" key="3">
    <source>
        <dbReference type="Proteomes" id="UP001215598"/>
    </source>
</evidence>
<feature type="compositionally biased region" description="Polar residues" evidence="1">
    <location>
        <begin position="12"/>
        <end position="32"/>
    </location>
</feature>
<proteinExistence type="predicted"/>
<evidence type="ECO:0000313" key="2">
    <source>
        <dbReference type="EMBL" id="KAJ7708547.1"/>
    </source>
</evidence>
<comment type="caution">
    <text evidence="2">The sequence shown here is derived from an EMBL/GenBank/DDBJ whole genome shotgun (WGS) entry which is preliminary data.</text>
</comment>
<gene>
    <name evidence="2" type="ORF">B0H16DRAFT_1481271</name>
</gene>
<protein>
    <submittedName>
        <fullName evidence="2">Uncharacterized protein</fullName>
    </submittedName>
</protein>
<dbReference type="Proteomes" id="UP001215598">
    <property type="component" value="Unassembled WGS sequence"/>
</dbReference>